<evidence type="ECO:0000313" key="2">
    <source>
        <dbReference type="Proteomes" id="UP000670947"/>
    </source>
</evidence>
<dbReference type="Proteomes" id="UP000670947">
    <property type="component" value="Unassembled WGS sequence"/>
</dbReference>
<dbReference type="RefSeq" id="WP_208847697.1">
    <property type="nucleotide sequence ID" value="NZ_JAGGDJ010000005.1"/>
</dbReference>
<protein>
    <recommendedName>
        <fullName evidence="3">DUF3887 domain-containing protein</fullName>
    </recommendedName>
</protein>
<evidence type="ECO:0008006" key="3">
    <source>
        <dbReference type="Google" id="ProtNLM"/>
    </source>
</evidence>
<reference evidence="1 2" key="1">
    <citation type="submission" date="2021-03" db="EMBL/GenBank/DDBJ databases">
        <title>Paenibacillus artemisicola MWE-103 whole genome sequence.</title>
        <authorList>
            <person name="Ham Y.J."/>
        </authorList>
    </citation>
    <scope>NUCLEOTIDE SEQUENCE [LARGE SCALE GENOMIC DNA]</scope>
    <source>
        <strain evidence="1 2">MWE-103</strain>
    </source>
</reference>
<sequence length="149" mass="16190">MNPIRIPLRLAAAAAFGILLLGQPSGTVSREPQPATGVPCAVQAKLLAITETAARCAEEADDVRQAAWKRLSDSARRTVDGDWKTTPVALVDWNDVPRWQTAAAMTARSDASRPAYRVTLRTTQDGLLGPIVLYFDQETRAYLGADVRE</sequence>
<evidence type="ECO:0000313" key="1">
    <source>
        <dbReference type="EMBL" id="MBO7744770.1"/>
    </source>
</evidence>
<name>A0ABS3W8X3_9BACL</name>
<dbReference type="EMBL" id="JAGGDJ010000005">
    <property type="protein sequence ID" value="MBO7744770.1"/>
    <property type="molecule type" value="Genomic_DNA"/>
</dbReference>
<accession>A0ABS3W8X3</accession>
<comment type="caution">
    <text evidence="1">The sequence shown here is derived from an EMBL/GenBank/DDBJ whole genome shotgun (WGS) entry which is preliminary data.</text>
</comment>
<organism evidence="1 2">
    <name type="scientific">Paenibacillus artemisiicola</name>
    <dbReference type="NCBI Taxonomy" id="1172618"/>
    <lineage>
        <taxon>Bacteria</taxon>
        <taxon>Bacillati</taxon>
        <taxon>Bacillota</taxon>
        <taxon>Bacilli</taxon>
        <taxon>Bacillales</taxon>
        <taxon>Paenibacillaceae</taxon>
        <taxon>Paenibacillus</taxon>
    </lineage>
</organism>
<keyword evidence="2" id="KW-1185">Reference proteome</keyword>
<gene>
    <name evidence="1" type="ORF">I8J29_11220</name>
</gene>
<proteinExistence type="predicted"/>